<protein>
    <submittedName>
        <fullName evidence="1">Uncharacterized protein</fullName>
    </submittedName>
</protein>
<comment type="caution">
    <text evidence="1">The sequence shown here is derived from an EMBL/GenBank/DDBJ whole genome shotgun (WGS) entry which is preliminary data.</text>
</comment>
<keyword evidence="2" id="KW-1185">Reference proteome</keyword>
<accession>A0A4Y2FAU7</accession>
<proteinExistence type="predicted"/>
<dbReference type="Proteomes" id="UP000499080">
    <property type="component" value="Unassembled WGS sequence"/>
</dbReference>
<evidence type="ECO:0000313" key="1">
    <source>
        <dbReference type="EMBL" id="GBM38452.1"/>
    </source>
</evidence>
<dbReference type="EMBL" id="BGPR01000869">
    <property type="protein sequence ID" value="GBM38452.1"/>
    <property type="molecule type" value="Genomic_DNA"/>
</dbReference>
<reference evidence="1 2" key="1">
    <citation type="journal article" date="2019" name="Sci. Rep.">
        <title>Orb-weaving spider Araneus ventricosus genome elucidates the spidroin gene catalogue.</title>
        <authorList>
            <person name="Kono N."/>
            <person name="Nakamura H."/>
            <person name="Ohtoshi R."/>
            <person name="Moran D.A.P."/>
            <person name="Shinohara A."/>
            <person name="Yoshida Y."/>
            <person name="Fujiwara M."/>
            <person name="Mori M."/>
            <person name="Tomita M."/>
            <person name="Arakawa K."/>
        </authorList>
    </citation>
    <scope>NUCLEOTIDE SEQUENCE [LARGE SCALE GENOMIC DNA]</scope>
</reference>
<evidence type="ECO:0000313" key="2">
    <source>
        <dbReference type="Proteomes" id="UP000499080"/>
    </source>
</evidence>
<name>A0A4Y2FAU7_ARAVE</name>
<gene>
    <name evidence="1" type="ORF">AVEN_120813_1</name>
</gene>
<dbReference type="AlphaFoldDB" id="A0A4Y2FAU7"/>
<organism evidence="1 2">
    <name type="scientific">Araneus ventricosus</name>
    <name type="common">Orbweaver spider</name>
    <name type="synonym">Epeira ventricosa</name>
    <dbReference type="NCBI Taxonomy" id="182803"/>
    <lineage>
        <taxon>Eukaryota</taxon>
        <taxon>Metazoa</taxon>
        <taxon>Ecdysozoa</taxon>
        <taxon>Arthropoda</taxon>
        <taxon>Chelicerata</taxon>
        <taxon>Arachnida</taxon>
        <taxon>Araneae</taxon>
        <taxon>Araneomorphae</taxon>
        <taxon>Entelegynae</taxon>
        <taxon>Araneoidea</taxon>
        <taxon>Araneidae</taxon>
        <taxon>Araneus</taxon>
    </lineage>
</organism>
<sequence>MSSPSRLQSKFPVPPLLHPQLNVNCHTLFPIMGSSEIFIQVPPFSKTSMERRSTNTQHALRLAAAFVANRYIPNFLTLCSSALINRQLCDKGSVKHAAEKGTN</sequence>